<dbReference type="FunFam" id="3.40.33.10:FF:000010">
    <property type="entry name" value="Predicted protein"/>
    <property type="match status" value="1"/>
</dbReference>
<reference evidence="2" key="1">
    <citation type="submission" date="2019-07" db="EMBL/GenBank/DDBJ databases">
        <title>Annotation for the trematode Paragonimus miyazaki's.</title>
        <authorList>
            <person name="Choi Y.-J."/>
        </authorList>
    </citation>
    <scope>NUCLEOTIDE SEQUENCE</scope>
    <source>
        <strain evidence="2">Japan</strain>
    </source>
</reference>
<dbReference type="SUPFAM" id="SSF55797">
    <property type="entry name" value="PR-1-like"/>
    <property type="match status" value="1"/>
</dbReference>
<dbReference type="InterPro" id="IPR034113">
    <property type="entry name" value="SCP_GAPR1-like"/>
</dbReference>
<protein>
    <recommendedName>
        <fullName evidence="1">SCP domain-containing protein</fullName>
    </recommendedName>
</protein>
<sequence>MDEQFNRECLEEHNRLRSLHGCPPLELDFELAQQAQAHTEKMASKNSMHHVLARGHGENLCMREGNQPTEMNGKQVTLRWYGEIIKYKFGQEEQSLSGNFSQIVWKSTKRVGFGRTIKNGGCNIYVAAYYSPSGNISGHFIENVPAPLNGEIYIPTDAEKGW</sequence>
<accession>A0A8S9YYT8</accession>
<dbReference type="Pfam" id="PF00188">
    <property type="entry name" value="CAP"/>
    <property type="match status" value="1"/>
</dbReference>
<name>A0A8S9YYT8_9TREM</name>
<dbReference type="AlphaFoldDB" id="A0A8S9YYT8"/>
<dbReference type="CDD" id="cd05382">
    <property type="entry name" value="CAP_GAPR1-like"/>
    <property type="match status" value="1"/>
</dbReference>
<evidence type="ECO:0000259" key="1">
    <source>
        <dbReference type="SMART" id="SM00198"/>
    </source>
</evidence>
<gene>
    <name evidence="2" type="ORF">EG68_07145</name>
</gene>
<proteinExistence type="predicted"/>
<keyword evidence="3" id="KW-1185">Reference proteome</keyword>
<dbReference type="PANTHER" id="PTHR10334">
    <property type="entry name" value="CYSTEINE-RICH SECRETORY PROTEIN-RELATED"/>
    <property type="match status" value="1"/>
</dbReference>
<dbReference type="PRINTS" id="PR00837">
    <property type="entry name" value="V5TPXLIKE"/>
</dbReference>
<comment type="caution">
    <text evidence="2">The sequence shown here is derived from an EMBL/GenBank/DDBJ whole genome shotgun (WGS) entry which is preliminary data.</text>
</comment>
<dbReference type="Gene3D" id="3.40.33.10">
    <property type="entry name" value="CAP"/>
    <property type="match status" value="1"/>
</dbReference>
<evidence type="ECO:0000313" key="2">
    <source>
        <dbReference type="EMBL" id="KAF7256047.1"/>
    </source>
</evidence>
<dbReference type="InterPro" id="IPR014044">
    <property type="entry name" value="CAP_dom"/>
</dbReference>
<dbReference type="SMART" id="SM00198">
    <property type="entry name" value="SCP"/>
    <property type="match status" value="1"/>
</dbReference>
<feature type="domain" description="SCP" evidence="1">
    <location>
        <begin position="4"/>
        <end position="138"/>
    </location>
</feature>
<organism evidence="2 3">
    <name type="scientific">Paragonimus skrjabini miyazakii</name>
    <dbReference type="NCBI Taxonomy" id="59628"/>
    <lineage>
        <taxon>Eukaryota</taxon>
        <taxon>Metazoa</taxon>
        <taxon>Spiralia</taxon>
        <taxon>Lophotrochozoa</taxon>
        <taxon>Platyhelminthes</taxon>
        <taxon>Trematoda</taxon>
        <taxon>Digenea</taxon>
        <taxon>Plagiorchiida</taxon>
        <taxon>Troglotremata</taxon>
        <taxon>Troglotrematidae</taxon>
        <taxon>Paragonimus</taxon>
    </lineage>
</organism>
<dbReference type="InterPro" id="IPR035940">
    <property type="entry name" value="CAP_sf"/>
</dbReference>
<dbReference type="EMBL" id="JTDE01003445">
    <property type="protein sequence ID" value="KAF7256047.1"/>
    <property type="molecule type" value="Genomic_DNA"/>
</dbReference>
<evidence type="ECO:0000313" key="3">
    <source>
        <dbReference type="Proteomes" id="UP000822476"/>
    </source>
</evidence>
<dbReference type="OrthoDB" id="337038at2759"/>
<dbReference type="Proteomes" id="UP000822476">
    <property type="component" value="Unassembled WGS sequence"/>
</dbReference>
<dbReference type="InterPro" id="IPR001283">
    <property type="entry name" value="CRISP-related"/>
</dbReference>